<feature type="region of interest" description="Disordered" evidence="1">
    <location>
        <begin position="270"/>
        <end position="307"/>
    </location>
</feature>
<dbReference type="AlphaFoldDB" id="A0A0V0T8D8"/>
<reference evidence="2 3" key="1">
    <citation type="submission" date="2015-01" db="EMBL/GenBank/DDBJ databases">
        <title>Evolution of Trichinella species and genotypes.</title>
        <authorList>
            <person name="Korhonen P.K."/>
            <person name="Edoardo P."/>
            <person name="Giuseppe L.R."/>
            <person name="Gasser R.B."/>
        </authorList>
    </citation>
    <scope>NUCLEOTIDE SEQUENCE [LARGE SCALE GENOMIC DNA]</scope>
    <source>
        <strain evidence="2">ISS417</strain>
    </source>
</reference>
<name>A0A0V0T8D8_9BILA</name>
<evidence type="ECO:0000313" key="3">
    <source>
        <dbReference type="Proteomes" id="UP000055048"/>
    </source>
</evidence>
<feature type="region of interest" description="Disordered" evidence="1">
    <location>
        <begin position="147"/>
        <end position="173"/>
    </location>
</feature>
<feature type="region of interest" description="Disordered" evidence="1">
    <location>
        <begin position="239"/>
        <end position="258"/>
    </location>
</feature>
<feature type="compositionally biased region" description="Basic residues" evidence="1">
    <location>
        <begin position="277"/>
        <end position="299"/>
    </location>
</feature>
<evidence type="ECO:0000313" key="2">
    <source>
        <dbReference type="EMBL" id="KRX35240.1"/>
    </source>
</evidence>
<organism evidence="2 3">
    <name type="scientific">Trichinella murrelli</name>
    <dbReference type="NCBI Taxonomy" id="144512"/>
    <lineage>
        <taxon>Eukaryota</taxon>
        <taxon>Metazoa</taxon>
        <taxon>Ecdysozoa</taxon>
        <taxon>Nematoda</taxon>
        <taxon>Enoplea</taxon>
        <taxon>Dorylaimia</taxon>
        <taxon>Trichinellida</taxon>
        <taxon>Trichinellidae</taxon>
        <taxon>Trichinella</taxon>
    </lineage>
</organism>
<dbReference type="Proteomes" id="UP000055048">
    <property type="component" value="Unassembled WGS sequence"/>
</dbReference>
<gene>
    <name evidence="2" type="ORF">T05_106</name>
</gene>
<comment type="caution">
    <text evidence="2">The sequence shown here is derived from an EMBL/GenBank/DDBJ whole genome shotgun (WGS) entry which is preliminary data.</text>
</comment>
<protein>
    <submittedName>
        <fullName evidence="2">Uncharacterized protein</fullName>
    </submittedName>
</protein>
<feature type="compositionally biased region" description="Basic residues" evidence="1">
    <location>
        <begin position="151"/>
        <end position="173"/>
    </location>
</feature>
<dbReference type="EMBL" id="JYDJ01000460">
    <property type="protein sequence ID" value="KRX35240.1"/>
    <property type="molecule type" value="Genomic_DNA"/>
</dbReference>
<sequence length="322" mass="37359">MKFKTIQFIFIFGVAFAFSALRSRVIRIIFYSVPFTSCTKSLRDLVQFGGMVGGIYKLKRAGKQKYWRCSKVCAECTACVPRYRRLWGCSVDRFRKKQGVQLALRNRCFRTRSNALLPRGFLDIPLALSMNKANAINLIVASMPKASRSSSRSHRSKYHKLRRRRRSSLSRSNRKKIKYITGKLARRSRSKSRSSSSKLTISEGSSLAYCAACNQPVGWLELCPDSKFDTPRYIEFQKRSKKSMLKKRHKMSSRHLIRSRSPLLLERVALSEEKAEKRKHRKKRRRSHSAKKRRSRSRTRGPVPCPSFISNTLFNETFTNDI</sequence>
<keyword evidence="3" id="KW-1185">Reference proteome</keyword>
<evidence type="ECO:0000256" key="1">
    <source>
        <dbReference type="SAM" id="MobiDB-lite"/>
    </source>
</evidence>
<dbReference type="OrthoDB" id="5920455at2759"/>
<proteinExistence type="predicted"/>
<accession>A0A0V0T8D8</accession>